<dbReference type="NCBIfam" id="NF033788">
    <property type="entry name" value="HTH_metalloreg"/>
    <property type="match status" value="1"/>
</dbReference>
<dbReference type="PANTHER" id="PTHR38600">
    <property type="entry name" value="TRANSCRIPTIONAL REGULATORY PROTEIN"/>
    <property type="match status" value="1"/>
</dbReference>
<dbReference type="SUPFAM" id="SSF46785">
    <property type="entry name" value="Winged helix' DNA-binding domain"/>
    <property type="match status" value="1"/>
</dbReference>
<dbReference type="Pfam" id="PF12840">
    <property type="entry name" value="HTH_20"/>
    <property type="match status" value="1"/>
</dbReference>
<proteinExistence type="predicted"/>
<accession>D2S642</accession>
<evidence type="ECO:0000259" key="2">
    <source>
        <dbReference type="PROSITE" id="PS50987"/>
    </source>
</evidence>
<dbReference type="Proteomes" id="UP000001382">
    <property type="component" value="Chromosome"/>
</dbReference>
<dbReference type="InterPro" id="IPR001845">
    <property type="entry name" value="HTH_ArsR_DNA-bd_dom"/>
</dbReference>
<name>D2S642_GEOOG</name>
<gene>
    <name evidence="3" type="ordered locus">Gobs_0477</name>
</gene>
<organism evidence="3 4">
    <name type="scientific">Geodermatophilus obscurus (strain ATCC 25078 / DSM 43160 / JCM 3152 / CCUG 61914 / KCC A-0152 / KCTC 9177 / NBRC 13315 / NRRL B-3577 / G-20)</name>
    <dbReference type="NCBI Taxonomy" id="526225"/>
    <lineage>
        <taxon>Bacteria</taxon>
        <taxon>Bacillati</taxon>
        <taxon>Actinomycetota</taxon>
        <taxon>Actinomycetes</taxon>
        <taxon>Geodermatophilales</taxon>
        <taxon>Geodermatophilaceae</taxon>
        <taxon>Geodermatophilus</taxon>
    </lineage>
</organism>
<dbReference type="SMART" id="SM00418">
    <property type="entry name" value="HTH_ARSR"/>
    <property type="match status" value="1"/>
</dbReference>
<dbReference type="PRINTS" id="PR00778">
    <property type="entry name" value="HTHARSR"/>
</dbReference>
<feature type="domain" description="HTH arsR-type" evidence="2">
    <location>
        <begin position="1"/>
        <end position="91"/>
    </location>
</feature>
<dbReference type="eggNOG" id="COG0640">
    <property type="taxonomic scope" value="Bacteria"/>
</dbReference>
<dbReference type="Gene3D" id="1.10.10.10">
    <property type="entry name" value="Winged helix-like DNA-binding domain superfamily/Winged helix DNA-binding domain"/>
    <property type="match status" value="1"/>
</dbReference>
<reference evidence="4" key="2">
    <citation type="submission" date="2010-01" db="EMBL/GenBank/DDBJ databases">
        <title>The complete genome of Geodermatophilus obscurus DSM 43160.</title>
        <authorList>
            <consortium name="US DOE Joint Genome Institute (JGI-PGF)"/>
            <person name="Lucas S."/>
            <person name="Copeland A."/>
            <person name="Lapidus A."/>
            <person name="Glavina del Rio T."/>
            <person name="Dalin E."/>
            <person name="Tice H."/>
            <person name="Bruce D."/>
            <person name="Goodwin L."/>
            <person name="Pitluck S."/>
            <person name="Kyrpides N."/>
            <person name="Mavromatis K."/>
            <person name="Ivanova N."/>
            <person name="Munk A.C."/>
            <person name="Brettin T."/>
            <person name="Detter J.C."/>
            <person name="Han C."/>
            <person name="Larimer F."/>
            <person name="Land M."/>
            <person name="Hauser L."/>
            <person name="Markowitz V."/>
            <person name="Cheng J.-F."/>
            <person name="Hugenholtz P."/>
            <person name="Woyke T."/>
            <person name="Wu D."/>
            <person name="Jando M."/>
            <person name="Schneider S."/>
            <person name="Klenk H.-P."/>
            <person name="Eisen J.A."/>
        </authorList>
    </citation>
    <scope>NUCLEOTIDE SEQUENCE [LARGE SCALE GENOMIC DNA]</scope>
    <source>
        <strain evidence="4">ATCC 25078 / DSM 43160 / JCM 3152 / KCC A-0152 / KCTC 9177 / NBRC 13315 / NRRL B-3577 / G-20</strain>
    </source>
</reference>
<feature type="region of interest" description="Disordered" evidence="1">
    <location>
        <begin position="104"/>
        <end position="140"/>
    </location>
</feature>
<protein>
    <submittedName>
        <fullName evidence="3">Transcriptional regulator, ArsR family</fullName>
    </submittedName>
</protein>
<dbReference type="KEGG" id="gob:Gobs_0477"/>
<dbReference type="GO" id="GO:0003700">
    <property type="term" value="F:DNA-binding transcription factor activity"/>
    <property type="evidence" value="ECO:0007669"/>
    <property type="project" value="InterPro"/>
</dbReference>
<dbReference type="STRING" id="526225.Gobs_0477"/>
<evidence type="ECO:0000313" key="3">
    <source>
        <dbReference type="EMBL" id="ADB73259.1"/>
    </source>
</evidence>
<dbReference type="AlphaFoldDB" id="D2S642"/>
<evidence type="ECO:0000256" key="1">
    <source>
        <dbReference type="SAM" id="MobiDB-lite"/>
    </source>
</evidence>
<dbReference type="InterPro" id="IPR011991">
    <property type="entry name" value="ArsR-like_HTH"/>
</dbReference>
<dbReference type="InterPro" id="IPR036390">
    <property type="entry name" value="WH_DNA-bd_sf"/>
</dbReference>
<evidence type="ECO:0000313" key="4">
    <source>
        <dbReference type="Proteomes" id="UP000001382"/>
    </source>
</evidence>
<dbReference type="RefSeq" id="WP_012946700.1">
    <property type="nucleotide sequence ID" value="NC_013757.1"/>
</dbReference>
<keyword evidence="4" id="KW-1185">Reference proteome</keyword>
<dbReference type="InterPro" id="IPR036388">
    <property type="entry name" value="WH-like_DNA-bd_sf"/>
</dbReference>
<dbReference type="OrthoDB" id="9806976at2"/>
<dbReference type="PROSITE" id="PS50987">
    <property type="entry name" value="HTH_ARSR_2"/>
    <property type="match status" value="1"/>
</dbReference>
<dbReference type="CDD" id="cd00090">
    <property type="entry name" value="HTH_ARSR"/>
    <property type="match status" value="1"/>
</dbReference>
<dbReference type="PANTHER" id="PTHR38600:SF2">
    <property type="entry name" value="SLL0088 PROTEIN"/>
    <property type="match status" value="1"/>
</dbReference>
<sequence>MAADPLSRVFAALADPTRRDMVARLAVTDATVGELAEPYDVSVQAVSKHLRVLEDAGLVSRSRDAQRRPVHLEAEVLDLMTKWIERYRRQAEERYRRLDDVLASMPDDVSPTHPTDVSPTHPADVSPTPHRCTRPGGNRS</sequence>
<dbReference type="EMBL" id="CP001867">
    <property type="protein sequence ID" value="ADB73259.1"/>
    <property type="molecule type" value="Genomic_DNA"/>
</dbReference>
<dbReference type="HOGENOM" id="CLU_097806_0_2_11"/>
<reference evidence="3 4" key="1">
    <citation type="journal article" date="2010" name="Stand. Genomic Sci.">
        <title>Complete genome sequence of Geodermatophilus obscurus type strain (G-20).</title>
        <authorList>
            <person name="Ivanova N."/>
            <person name="Sikorski J."/>
            <person name="Jando M."/>
            <person name="Munk C."/>
            <person name="Lapidus A."/>
            <person name="Glavina Del Rio T."/>
            <person name="Copeland A."/>
            <person name="Tice H."/>
            <person name="Cheng J.-F."/>
            <person name="Lucas S."/>
            <person name="Chen F."/>
            <person name="Nolan M."/>
            <person name="Bruce D."/>
            <person name="Goodwin L."/>
            <person name="Pitluck S."/>
            <person name="Mavromatis K."/>
            <person name="Mikhailova N."/>
            <person name="Pati A."/>
            <person name="Chen A."/>
            <person name="Palaniappan K."/>
            <person name="Land M."/>
            <person name="Hauser L."/>
            <person name="Chang Y.-J."/>
            <person name="Jeffries C.D."/>
            <person name="Meincke L."/>
            <person name="Brettin T."/>
            <person name="Detter J.C."/>
            <person name="Detter J.C."/>
            <person name="Rohde M."/>
            <person name="Goeker M."/>
            <person name="Bristow J."/>
            <person name="Eisen J.A."/>
            <person name="Markowitz V."/>
            <person name="Hugenholtz P."/>
            <person name="Kyrpides N.C."/>
            <person name="Klenk H.-P."/>
        </authorList>
    </citation>
    <scope>NUCLEOTIDE SEQUENCE [LARGE SCALE GENOMIC DNA]</scope>
    <source>
        <strain evidence="4">ATCC 25078 / DSM 43160 / JCM 3152 / KCC A-0152 / KCTC 9177 / NBRC 13315 / NRRL B-3577 / G-20</strain>
    </source>
</reference>